<accession>A0AAV9XSR9</accession>
<proteinExistence type="predicted"/>
<feature type="compositionally biased region" description="Polar residues" evidence="1">
    <location>
        <begin position="1073"/>
        <end position="1097"/>
    </location>
</feature>
<protein>
    <submittedName>
        <fullName evidence="2">VDP USO1 YBL047C family vesicular transport factor</fullName>
    </submittedName>
</protein>
<dbReference type="AlphaFoldDB" id="A0AAV9XSR9"/>
<gene>
    <name evidence="2" type="ORF">RS030_81257</name>
</gene>
<feature type="region of interest" description="Disordered" evidence="1">
    <location>
        <begin position="1073"/>
        <end position="1107"/>
    </location>
</feature>
<evidence type="ECO:0000313" key="3">
    <source>
        <dbReference type="Proteomes" id="UP001311799"/>
    </source>
</evidence>
<sequence length="1107" mass="128476">MAFSLFKKVNEKVLSSVSLLDASLDVDYSIANIRNSITSGNADKIEIGIESLLNFSEENANALILQREWVEVVFQVIKWMGTDVNVGIFGKILQLIIKMIQNETDTECMGIKCCNPFVLTLFNSENDVIVEKKMNYKMIEEIVEISKGGTLLIQVLKNLNYEETDIYIKYDIVKILCIIQRSELGRYKLDEIILSQGDTIGMLLELLSDGLKDYSSYLQNTLELLMLLTKKNSEVQKIITYNGSAQRIINIVSEELEIMLKDVNNDNLIDFSSSDKIFNSFIGTVDLKSCDYSNIKIIELSIEILYHISQSSNCLNYIIESQYNENNKLIVLLEKLLGYYTLLMEHNSFKFDWNKFNVGENRSEAERIKSEKDDLIVYSILVKTLDILILYCSQLKKYDDKSLERIQEIILYTILNIDYIKYGVIDKIKDLLNIFMINNIKMTGNVRWLLLELSSGVTPSIWYGFNKIIMDYTPTIKYIAENKLSDNEQHMKQIEELRIKYVSQMETSILYWLDKMIISKSDMTKVINRDEWVHDLLLNSVNLTSNFEFSSIVPNEKGLLRSDLFTNYISLCFWFPVLEFHNLSKSSFFSEFEDQLLYFDGKINDNCDNKDEQKIHLTLKYHYRIFRTLQGLQMMILDYEDSPEFLIGGFGHPKTIQDLTNDIWNPNSTNNLKSRSYCDLSDEFPKEVFNNTLEITKYMVNDIYNSLEKNDISNGNSNNSVSINFINSYCIREPKDCTDNDTKYNFNSLTTLVQSLISLIIVNIKSDSELEIPEKTLKELKKLNEKIKGVMINRDKHNNFCLVTDLVNIIFYNTGIMKNSNLITQIIKRLGTGIYNNKMVFLKKSYLCIIQSLSKLNNKIFYPRDSNFGKYGNNINNKIIDNRSHSNISGNIGDIDLPSLNDLVDGREERVMLGEEVDGCCMNCIYLNEKMYQEREYFSNLIKKKQEEIDVLVKAYIESRDIIFGKKDILIDKNTYNEKDNDYMILIEMIGILRRRFPQVRRFIENNFLLSSKTKSDILNSINVQVNELKDVDYEYIHDFSDENLNIGVEAIYQDDEGNIDDKYEDGTSYVNNTTDHDSSVYNVNEKNNDSVSNNDLANEHQNSETQ</sequence>
<evidence type="ECO:0000256" key="1">
    <source>
        <dbReference type="SAM" id="MobiDB-lite"/>
    </source>
</evidence>
<reference evidence="2 3" key="1">
    <citation type="submission" date="2023-10" db="EMBL/GenBank/DDBJ databases">
        <title>Comparative genomics analysis reveals potential genetic determinants of host preference in Cryptosporidium xiaoi.</title>
        <authorList>
            <person name="Xiao L."/>
            <person name="Li J."/>
        </authorList>
    </citation>
    <scope>NUCLEOTIDE SEQUENCE [LARGE SCALE GENOMIC DNA]</scope>
    <source>
        <strain evidence="2 3">52996</strain>
    </source>
</reference>
<dbReference type="Gene3D" id="1.25.10.10">
    <property type="entry name" value="Leucine-rich Repeat Variant"/>
    <property type="match status" value="1"/>
</dbReference>
<comment type="caution">
    <text evidence="2">The sequence shown here is derived from an EMBL/GenBank/DDBJ whole genome shotgun (WGS) entry which is preliminary data.</text>
</comment>
<feature type="compositionally biased region" description="Basic and acidic residues" evidence="1">
    <location>
        <begin position="1098"/>
        <end position="1107"/>
    </location>
</feature>
<keyword evidence="3" id="KW-1185">Reference proteome</keyword>
<organism evidence="2 3">
    <name type="scientific">Cryptosporidium xiaoi</name>
    <dbReference type="NCBI Taxonomy" id="659607"/>
    <lineage>
        <taxon>Eukaryota</taxon>
        <taxon>Sar</taxon>
        <taxon>Alveolata</taxon>
        <taxon>Apicomplexa</taxon>
        <taxon>Conoidasida</taxon>
        <taxon>Coccidia</taxon>
        <taxon>Eucoccidiorida</taxon>
        <taxon>Eimeriorina</taxon>
        <taxon>Cryptosporidiidae</taxon>
        <taxon>Cryptosporidium</taxon>
    </lineage>
</organism>
<dbReference type="Proteomes" id="UP001311799">
    <property type="component" value="Unassembled WGS sequence"/>
</dbReference>
<dbReference type="EMBL" id="JAWDEY010000036">
    <property type="protein sequence ID" value="KAK6587726.1"/>
    <property type="molecule type" value="Genomic_DNA"/>
</dbReference>
<dbReference type="InterPro" id="IPR011989">
    <property type="entry name" value="ARM-like"/>
</dbReference>
<evidence type="ECO:0000313" key="2">
    <source>
        <dbReference type="EMBL" id="KAK6587726.1"/>
    </source>
</evidence>
<name>A0AAV9XSR9_9CRYT</name>